<protein>
    <recommendedName>
        <fullName evidence="4">DUF4194 domain-containing protein</fullName>
    </recommendedName>
</protein>
<evidence type="ECO:0008006" key="4">
    <source>
        <dbReference type="Google" id="ProtNLM"/>
    </source>
</evidence>
<feature type="compositionally biased region" description="Acidic residues" evidence="1">
    <location>
        <begin position="221"/>
        <end position="238"/>
    </location>
</feature>
<dbReference type="PATRIC" id="fig|742823.3.peg.1128"/>
<name>K1JXD9_9BURK</name>
<dbReference type="HOGENOM" id="CLU_085940_2_0_4"/>
<organism evidence="2 3">
    <name type="scientific">Sutterella wadsworthensis 2_1_59BFAA</name>
    <dbReference type="NCBI Taxonomy" id="742823"/>
    <lineage>
        <taxon>Bacteria</taxon>
        <taxon>Pseudomonadati</taxon>
        <taxon>Pseudomonadota</taxon>
        <taxon>Betaproteobacteria</taxon>
        <taxon>Burkholderiales</taxon>
        <taxon>Sutterellaceae</taxon>
        <taxon>Sutterella</taxon>
    </lineage>
</organism>
<dbReference type="AlphaFoldDB" id="K1JXD9"/>
<comment type="caution">
    <text evidence="2">The sequence shown here is derived from an EMBL/GenBank/DDBJ whole genome shotgun (WGS) entry which is preliminary data.</text>
</comment>
<accession>K1JXD9</accession>
<feature type="region of interest" description="Disordered" evidence="1">
    <location>
        <begin position="212"/>
        <end position="238"/>
    </location>
</feature>
<gene>
    <name evidence="2" type="ORF">HMPREF9465_01139</name>
</gene>
<dbReference type="eggNOG" id="ENOG502Z8JM">
    <property type="taxonomic scope" value="Bacteria"/>
</dbReference>
<dbReference type="Proteomes" id="UP000005835">
    <property type="component" value="Unassembled WGS sequence"/>
</dbReference>
<evidence type="ECO:0000313" key="2">
    <source>
        <dbReference type="EMBL" id="EKB31248.1"/>
    </source>
</evidence>
<dbReference type="OrthoDB" id="3725402at2"/>
<dbReference type="RefSeq" id="WP_005435010.1">
    <property type="nucleotide sequence ID" value="NZ_JH815516.1"/>
</dbReference>
<sequence>MNSPESTDAARNDEQAAGLWRGDAGGLKLDARRALVQLLKGPVLDGMRMPVIWKALLESEDLIRSRLNDLFLDLVIDREQLFAFTRQADTDPVKAPILLKRKPLNYIETYLFLFLRLRLSSAEGRGERAVIGLDEIREHLADIAGRNRDAVGFERHLAGAVTKADHFGVLRRLKSGEDAFEISPVLKMLMTADLVEQVKGYYEGRAAKPGEVAAEIPAGIENDESEDEDDEDDAEDME</sequence>
<evidence type="ECO:0000313" key="3">
    <source>
        <dbReference type="Proteomes" id="UP000005835"/>
    </source>
</evidence>
<dbReference type="InterPro" id="IPR025449">
    <property type="entry name" value="JetB"/>
</dbReference>
<keyword evidence="3" id="KW-1185">Reference proteome</keyword>
<dbReference type="EMBL" id="ADMG01000030">
    <property type="protein sequence ID" value="EKB31248.1"/>
    <property type="molecule type" value="Genomic_DNA"/>
</dbReference>
<dbReference type="Pfam" id="PF13835">
    <property type="entry name" value="DUF4194"/>
    <property type="match status" value="1"/>
</dbReference>
<reference evidence="2 3" key="1">
    <citation type="submission" date="2012-05" db="EMBL/GenBank/DDBJ databases">
        <title>The Genome Sequence of Sutterella wadsworthensis 2_1_59BFAA.</title>
        <authorList>
            <consortium name="The Broad Institute Genome Sequencing Platform"/>
            <person name="Earl A."/>
            <person name="Ward D."/>
            <person name="Feldgarden M."/>
            <person name="Gevers D."/>
            <person name="Daigneault M."/>
            <person name="Strauss J."/>
            <person name="Allen-Vercoe E."/>
            <person name="Walker B."/>
            <person name="Young S.K."/>
            <person name="Zeng Q."/>
            <person name="Gargeya S."/>
            <person name="Fitzgerald M."/>
            <person name="Haas B."/>
            <person name="Abouelleil A."/>
            <person name="Alvarado L."/>
            <person name="Arachchi H.M."/>
            <person name="Berlin A.M."/>
            <person name="Chapman S.B."/>
            <person name="Goldberg J."/>
            <person name="Griggs A."/>
            <person name="Gujja S."/>
            <person name="Hansen M."/>
            <person name="Howarth C."/>
            <person name="Imamovic A."/>
            <person name="Larimer J."/>
            <person name="McCowen C."/>
            <person name="Montmayeur A."/>
            <person name="Murphy C."/>
            <person name="Neiman D."/>
            <person name="Pearson M."/>
            <person name="Priest M."/>
            <person name="Roberts A."/>
            <person name="Saif S."/>
            <person name="Shea T."/>
            <person name="Sisk P."/>
            <person name="Sykes S."/>
            <person name="Wortman J."/>
            <person name="Nusbaum C."/>
            <person name="Birren B."/>
        </authorList>
    </citation>
    <scope>NUCLEOTIDE SEQUENCE [LARGE SCALE GENOMIC DNA]</scope>
    <source>
        <strain evidence="2 3">2_1_59BFAA</strain>
    </source>
</reference>
<proteinExistence type="predicted"/>
<evidence type="ECO:0000256" key="1">
    <source>
        <dbReference type="SAM" id="MobiDB-lite"/>
    </source>
</evidence>
<dbReference type="STRING" id="742823.HMPREF9465_01139"/>